<dbReference type="PROSITE" id="PS00648">
    <property type="entry name" value="RIBONUCLEASE_P"/>
    <property type="match status" value="1"/>
</dbReference>
<comment type="caution">
    <text evidence="9">The sequence shown here is derived from an EMBL/GenBank/DDBJ whole genome shotgun (WGS) entry which is preliminary data.</text>
</comment>
<evidence type="ECO:0000256" key="1">
    <source>
        <dbReference type="ARBA" id="ARBA00002663"/>
    </source>
</evidence>
<comment type="catalytic activity">
    <reaction evidence="7">
        <text>Endonucleolytic cleavage of RNA, removing 5'-extranucleotides from tRNA precursor.</text>
        <dbReference type="EC" id="3.1.26.5"/>
    </reaction>
</comment>
<keyword evidence="2 7" id="KW-0819">tRNA processing</keyword>
<dbReference type="InterPro" id="IPR020568">
    <property type="entry name" value="Ribosomal_Su5_D2-typ_SF"/>
</dbReference>
<comment type="subunit">
    <text evidence="7">Consists of a catalytic RNA component (M1 or rnpB) and a protein subunit.</text>
</comment>
<keyword evidence="6 7" id="KW-0694">RNA-binding</keyword>
<evidence type="ECO:0000313" key="9">
    <source>
        <dbReference type="EMBL" id="GAA5104242.1"/>
    </source>
</evidence>
<evidence type="ECO:0000256" key="7">
    <source>
        <dbReference type="HAMAP-Rule" id="MF_00227"/>
    </source>
</evidence>
<evidence type="ECO:0000256" key="8">
    <source>
        <dbReference type="NCBIfam" id="TIGR00188"/>
    </source>
</evidence>
<sequence>MLTPTDFNHVFNQSIRVSSPYITLVARKNSFNHPRLGFAIAKKQVKRAHERNRLKRVIRDHFRLAQHELPAIDVIVMARTAAIDIDNAALRQVLDKLWQRLLITQQNKS</sequence>
<dbReference type="PANTHER" id="PTHR33992:SF1">
    <property type="entry name" value="RIBONUCLEASE P PROTEIN COMPONENT"/>
    <property type="match status" value="1"/>
</dbReference>
<dbReference type="Pfam" id="PF00825">
    <property type="entry name" value="Ribonuclease_P"/>
    <property type="match status" value="1"/>
</dbReference>
<evidence type="ECO:0000256" key="5">
    <source>
        <dbReference type="ARBA" id="ARBA00022801"/>
    </source>
</evidence>
<comment type="function">
    <text evidence="1 7">RNaseP catalyzes the removal of the 5'-leader sequence from pre-tRNA to produce the mature 5'-terminus. It can also cleave other RNA substrates such as 4.5S RNA. The protein component plays an auxiliary but essential role in vivo by binding to the 5'-leader sequence and broadening the substrate specificity of the ribozyme.</text>
</comment>
<keyword evidence="5 7" id="KW-0378">Hydrolase</keyword>
<gene>
    <name evidence="7 9" type="primary">rnpA</name>
    <name evidence="9" type="ORF">GCM10023211_01550</name>
</gene>
<dbReference type="PANTHER" id="PTHR33992">
    <property type="entry name" value="RIBONUCLEASE P PROTEIN COMPONENT"/>
    <property type="match status" value="1"/>
</dbReference>
<organism evidence="9 10">
    <name type="scientific">Orbus sasakiae</name>
    <dbReference type="NCBI Taxonomy" id="1078475"/>
    <lineage>
        <taxon>Bacteria</taxon>
        <taxon>Pseudomonadati</taxon>
        <taxon>Pseudomonadota</taxon>
        <taxon>Gammaproteobacteria</taxon>
        <taxon>Orbales</taxon>
        <taxon>Orbaceae</taxon>
        <taxon>Orbus</taxon>
    </lineage>
</organism>
<keyword evidence="3 7" id="KW-0540">Nuclease</keyword>
<dbReference type="HAMAP" id="MF_00227">
    <property type="entry name" value="RNase_P"/>
    <property type="match status" value="1"/>
</dbReference>
<accession>A0ABP9N4C2</accession>
<evidence type="ECO:0000256" key="4">
    <source>
        <dbReference type="ARBA" id="ARBA00022759"/>
    </source>
</evidence>
<keyword evidence="4 7" id="KW-0255">Endonuclease</keyword>
<evidence type="ECO:0000256" key="6">
    <source>
        <dbReference type="ARBA" id="ARBA00022884"/>
    </source>
</evidence>
<comment type="similarity">
    <text evidence="7">Belongs to the RnpA family.</text>
</comment>
<keyword evidence="10" id="KW-1185">Reference proteome</keyword>
<proteinExistence type="inferred from homology"/>
<name>A0ABP9N4C2_9GAMM</name>
<evidence type="ECO:0000256" key="3">
    <source>
        <dbReference type="ARBA" id="ARBA00022722"/>
    </source>
</evidence>
<dbReference type="NCBIfam" id="TIGR00188">
    <property type="entry name" value="rnpA"/>
    <property type="match status" value="1"/>
</dbReference>
<dbReference type="EC" id="3.1.26.5" evidence="7 8"/>
<dbReference type="InterPro" id="IPR020539">
    <property type="entry name" value="RNase_P_CS"/>
</dbReference>
<dbReference type="EMBL" id="BAABHY010000001">
    <property type="protein sequence ID" value="GAA5104242.1"/>
    <property type="molecule type" value="Genomic_DNA"/>
</dbReference>
<evidence type="ECO:0000313" key="10">
    <source>
        <dbReference type="Proteomes" id="UP001500171"/>
    </source>
</evidence>
<dbReference type="InterPro" id="IPR000100">
    <property type="entry name" value="RNase_P"/>
</dbReference>
<reference evidence="10" key="1">
    <citation type="journal article" date="2019" name="Int. J. Syst. Evol. Microbiol.">
        <title>The Global Catalogue of Microorganisms (GCM) 10K type strain sequencing project: providing services to taxonomists for standard genome sequencing and annotation.</title>
        <authorList>
            <consortium name="The Broad Institute Genomics Platform"/>
            <consortium name="The Broad Institute Genome Sequencing Center for Infectious Disease"/>
            <person name="Wu L."/>
            <person name="Ma J."/>
        </authorList>
    </citation>
    <scope>NUCLEOTIDE SEQUENCE [LARGE SCALE GENOMIC DNA]</scope>
    <source>
        <strain evidence="10">JCM 18050</strain>
    </source>
</reference>
<evidence type="ECO:0000256" key="2">
    <source>
        <dbReference type="ARBA" id="ARBA00022694"/>
    </source>
</evidence>
<dbReference type="Proteomes" id="UP001500171">
    <property type="component" value="Unassembled WGS sequence"/>
</dbReference>
<dbReference type="Gene3D" id="3.30.230.10">
    <property type="match status" value="1"/>
</dbReference>
<dbReference type="InterPro" id="IPR014721">
    <property type="entry name" value="Ribsml_uS5_D2-typ_fold_subgr"/>
</dbReference>
<protein>
    <recommendedName>
        <fullName evidence="7 8">Ribonuclease P protein component</fullName>
        <shortName evidence="7">RNase P protein</shortName>
        <shortName evidence="7">RNaseP protein</shortName>
        <ecNumber evidence="7 8">3.1.26.5</ecNumber>
    </recommendedName>
    <alternativeName>
        <fullName evidence="7">Protein C5</fullName>
    </alternativeName>
</protein>
<dbReference type="SUPFAM" id="SSF54211">
    <property type="entry name" value="Ribosomal protein S5 domain 2-like"/>
    <property type="match status" value="1"/>
</dbReference>